<proteinExistence type="predicted"/>
<protein>
    <submittedName>
        <fullName evidence="2">Uncharacterized protein</fullName>
    </submittedName>
</protein>
<organism evidence="2 3">
    <name type="scientific">Aspergillus lucknowensis</name>
    <dbReference type="NCBI Taxonomy" id="176173"/>
    <lineage>
        <taxon>Eukaryota</taxon>
        <taxon>Fungi</taxon>
        <taxon>Dikarya</taxon>
        <taxon>Ascomycota</taxon>
        <taxon>Pezizomycotina</taxon>
        <taxon>Eurotiomycetes</taxon>
        <taxon>Eurotiomycetidae</taxon>
        <taxon>Eurotiales</taxon>
        <taxon>Aspergillaceae</taxon>
        <taxon>Aspergillus</taxon>
        <taxon>Aspergillus subgen. Nidulantes</taxon>
    </lineage>
</organism>
<reference evidence="2 3" key="1">
    <citation type="submission" date="2024-07" db="EMBL/GenBank/DDBJ databases">
        <title>Section-level genome sequencing and comparative genomics of Aspergillus sections Usti and Cavernicolus.</title>
        <authorList>
            <consortium name="Lawrence Berkeley National Laboratory"/>
            <person name="Nybo J.L."/>
            <person name="Vesth T.C."/>
            <person name="Theobald S."/>
            <person name="Frisvad J.C."/>
            <person name="Larsen T.O."/>
            <person name="Kjaerboelling I."/>
            <person name="Rothschild-Mancinelli K."/>
            <person name="Lyhne E.K."/>
            <person name="Kogle M.E."/>
            <person name="Barry K."/>
            <person name="Clum A."/>
            <person name="Na H."/>
            <person name="Ledsgaard L."/>
            <person name="Lin J."/>
            <person name="Lipzen A."/>
            <person name="Kuo A."/>
            <person name="Riley R."/>
            <person name="Mondo S."/>
            <person name="Labutti K."/>
            <person name="Haridas S."/>
            <person name="Pangalinan J."/>
            <person name="Salamov A.A."/>
            <person name="Simmons B.A."/>
            <person name="Magnuson J.K."/>
            <person name="Chen J."/>
            <person name="Drula E."/>
            <person name="Henrissat B."/>
            <person name="Wiebenga A."/>
            <person name="Lubbers R.J."/>
            <person name="Gomes A.C."/>
            <person name="Macurrencykelacurrency M.R."/>
            <person name="Stajich J."/>
            <person name="Grigoriev I.V."/>
            <person name="Mortensen U.H."/>
            <person name="De Vries R.P."/>
            <person name="Baker S.E."/>
            <person name="Andersen M.R."/>
        </authorList>
    </citation>
    <scope>NUCLEOTIDE SEQUENCE [LARGE SCALE GENOMIC DNA]</scope>
    <source>
        <strain evidence="2 3">CBS 449.75</strain>
    </source>
</reference>
<accession>A0ABR4LYI8</accession>
<evidence type="ECO:0000313" key="2">
    <source>
        <dbReference type="EMBL" id="KAL2869584.1"/>
    </source>
</evidence>
<feature type="region of interest" description="Disordered" evidence="1">
    <location>
        <begin position="1"/>
        <end position="22"/>
    </location>
</feature>
<sequence length="389" mass="40811">MAANPPPGGGPGAPPAPAPVGPAQAAALAGKAQEALAAMGGGAFPQSGGLILGIIGGQIRSYPRIFNSFLSGLDYDDTMRFIDAFPAHLTSVYKFGLTADWLWAGQPQLTTHNAVIQWHVNQAPGAGLAPLPLLGLVELCVPPERRCDPVSLDPGAYLLNGKPRHGTLPPASPSPSQCPTNSAPKDTADPGTAALSTHTQTSLSSSTTKDQQTSTTDTDGRRPPFETASLHNRLYSFAALLKLGADPGTIPNTLITNWVDPRDRHLLAVLPRIINPNPRAADGSAQNGTLLHQIVHALRRQMHRVEMNANLTAREKSRARGRHLRRADQLLQRVKAGNARGKPDIHDDRSGEPAADGAGGRPGAWVSPALLLSVSGSIPEVTVVLGESA</sequence>
<feature type="region of interest" description="Disordered" evidence="1">
    <location>
        <begin position="335"/>
        <end position="361"/>
    </location>
</feature>
<keyword evidence="3" id="KW-1185">Reference proteome</keyword>
<name>A0ABR4LYI8_9EURO</name>
<evidence type="ECO:0000313" key="3">
    <source>
        <dbReference type="Proteomes" id="UP001610432"/>
    </source>
</evidence>
<dbReference type="Proteomes" id="UP001610432">
    <property type="component" value="Unassembled WGS sequence"/>
</dbReference>
<feature type="compositionally biased region" description="Pro residues" evidence="1">
    <location>
        <begin position="1"/>
        <end position="20"/>
    </location>
</feature>
<feature type="compositionally biased region" description="Low complexity" evidence="1">
    <location>
        <begin position="196"/>
        <end position="217"/>
    </location>
</feature>
<dbReference type="EMBL" id="JBFXLQ010000009">
    <property type="protein sequence ID" value="KAL2869584.1"/>
    <property type="molecule type" value="Genomic_DNA"/>
</dbReference>
<gene>
    <name evidence="2" type="ORF">BJX67DRAFT_379132</name>
</gene>
<dbReference type="GeneID" id="98147579"/>
<feature type="compositionally biased region" description="Polar residues" evidence="1">
    <location>
        <begin position="174"/>
        <end position="184"/>
    </location>
</feature>
<evidence type="ECO:0000256" key="1">
    <source>
        <dbReference type="SAM" id="MobiDB-lite"/>
    </source>
</evidence>
<dbReference type="RefSeq" id="XP_070888563.1">
    <property type="nucleotide sequence ID" value="XM_071032507.1"/>
</dbReference>
<feature type="compositionally biased region" description="Basic and acidic residues" evidence="1">
    <location>
        <begin position="341"/>
        <end position="351"/>
    </location>
</feature>
<feature type="region of interest" description="Disordered" evidence="1">
    <location>
        <begin position="161"/>
        <end position="226"/>
    </location>
</feature>
<comment type="caution">
    <text evidence="2">The sequence shown here is derived from an EMBL/GenBank/DDBJ whole genome shotgun (WGS) entry which is preliminary data.</text>
</comment>